<gene>
    <name evidence="1" type="ORF">FWK35_00039383</name>
</gene>
<protein>
    <submittedName>
        <fullName evidence="1">Uncharacterized protein</fullName>
    </submittedName>
</protein>
<proteinExistence type="predicted"/>
<reference evidence="1 2" key="1">
    <citation type="submission" date="2019-08" db="EMBL/GenBank/DDBJ databases">
        <title>Whole genome of Aphis craccivora.</title>
        <authorList>
            <person name="Voronova N.V."/>
            <person name="Shulinski R.S."/>
            <person name="Bandarenka Y.V."/>
            <person name="Zhorov D.G."/>
            <person name="Warner D."/>
        </authorList>
    </citation>
    <scope>NUCLEOTIDE SEQUENCE [LARGE SCALE GENOMIC DNA]</scope>
    <source>
        <strain evidence="1">180601</strain>
        <tissue evidence="1">Whole Body</tissue>
    </source>
</reference>
<keyword evidence="2" id="KW-1185">Reference proteome</keyword>
<evidence type="ECO:0000313" key="1">
    <source>
        <dbReference type="EMBL" id="KAF0754713.1"/>
    </source>
</evidence>
<dbReference type="Proteomes" id="UP000478052">
    <property type="component" value="Unassembled WGS sequence"/>
</dbReference>
<organism evidence="1 2">
    <name type="scientific">Aphis craccivora</name>
    <name type="common">Cowpea aphid</name>
    <dbReference type="NCBI Taxonomy" id="307492"/>
    <lineage>
        <taxon>Eukaryota</taxon>
        <taxon>Metazoa</taxon>
        <taxon>Ecdysozoa</taxon>
        <taxon>Arthropoda</taxon>
        <taxon>Hexapoda</taxon>
        <taxon>Insecta</taxon>
        <taxon>Pterygota</taxon>
        <taxon>Neoptera</taxon>
        <taxon>Paraneoptera</taxon>
        <taxon>Hemiptera</taxon>
        <taxon>Sternorrhyncha</taxon>
        <taxon>Aphidomorpha</taxon>
        <taxon>Aphidoidea</taxon>
        <taxon>Aphididae</taxon>
        <taxon>Aphidini</taxon>
        <taxon>Aphis</taxon>
        <taxon>Aphis</taxon>
    </lineage>
</organism>
<dbReference type="EMBL" id="VUJU01004334">
    <property type="protein sequence ID" value="KAF0754713.1"/>
    <property type="molecule type" value="Genomic_DNA"/>
</dbReference>
<sequence>MSHSTGRENRTRLILKNMRVDIYRYIDN</sequence>
<comment type="caution">
    <text evidence="1">The sequence shown here is derived from an EMBL/GenBank/DDBJ whole genome shotgun (WGS) entry which is preliminary data.</text>
</comment>
<dbReference type="AlphaFoldDB" id="A0A6G0YFL6"/>
<accession>A0A6G0YFL6</accession>
<evidence type="ECO:0000313" key="2">
    <source>
        <dbReference type="Proteomes" id="UP000478052"/>
    </source>
</evidence>
<name>A0A6G0YFL6_APHCR</name>